<dbReference type="Pfam" id="PF03450">
    <property type="entry name" value="CO_deh_flav_C"/>
    <property type="match status" value="1"/>
</dbReference>
<dbReference type="EMBL" id="UINC01001928">
    <property type="protein sequence ID" value="SUZ90854.1"/>
    <property type="molecule type" value="Genomic_DNA"/>
</dbReference>
<feature type="non-terminal residue" evidence="5">
    <location>
        <position position="1"/>
    </location>
</feature>
<dbReference type="SUPFAM" id="SSF55447">
    <property type="entry name" value="CO dehydrogenase flavoprotein C-terminal domain-like"/>
    <property type="match status" value="1"/>
</dbReference>
<dbReference type="GO" id="GO:0071949">
    <property type="term" value="F:FAD binding"/>
    <property type="evidence" value="ECO:0007669"/>
    <property type="project" value="InterPro"/>
</dbReference>
<proteinExistence type="predicted"/>
<gene>
    <name evidence="5" type="ORF">METZ01_LOCUS43708</name>
</gene>
<keyword evidence="2" id="KW-0274">FAD</keyword>
<dbReference type="InterPro" id="IPR005107">
    <property type="entry name" value="CO_DH_flav_C"/>
</dbReference>
<evidence type="ECO:0000256" key="1">
    <source>
        <dbReference type="ARBA" id="ARBA00022630"/>
    </source>
</evidence>
<evidence type="ECO:0000313" key="5">
    <source>
        <dbReference type="EMBL" id="SUZ90854.1"/>
    </source>
</evidence>
<evidence type="ECO:0000259" key="4">
    <source>
        <dbReference type="PROSITE" id="PS51387"/>
    </source>
</evidence>
<dbReference type="InterPro" id="IPR016169">
    <property type="entry name" value="FAD-bd_PCMH_sub2"/>
</dbReference>
<dbReference type="GO" id="GO:0016491">
    <property type="term" value="F:oxidoreductase activity"/>
    <property type="evidence" value="ECO:0007669"/>
    <property type="project" value="UniProtKB-KW"/>
</dbReference>
<accession>A0A381RHX2</accession>
<keyword evidence="1" id="KW-0285">Flavoprotein</keyword>
<dbReference type="PANTHER" id="PTHR42659:SF2">
    <property type="entry name" value="XANTHINE DEHYDROGENASE SUBUNIT C-RELATED"/>
    <property type="match status" value="1"/>
</dbReference>
<dbReference type="InterPro" id="IPR051312">
    <property type="entry name" value="Diverse_Substr_Oxidored"/>
</dbReference>
<keyword evidence="3" id="KW-0560">Oxidoreductase</keyword>
<dbReference type="InterPro" id="IPR016167">
    <property type="entry name" value="FAD-bd_PCMH_sub1"/>
</dbReference>
<dbReference type="SUPFAM" id="SSF56176">
    <property type="entry name" value="FAD-binding/transporter-associated domain-like"/>
    <property type="match status" value="1"/>
</dbReference>
<dbReference type="InterPro" id="IPR016166">
    <property type="entry name" value="FAD-bd_PCMH"/>
</dbReference>
<sequence>VGYVRADSAGAAVAALAEHGDDAKVLAGGQSLIPLMKLRLATPGVLVDVGGIDDLRGVTVGGDTISIGAMTNHSTLEHSSELAQACPLLAHVASMVGDPAVRHRGTIGGSLAHADPASDLPAAVLALGGTLVADGPGGSREIDAANFFTGFLESVLQPDELLTEVRVPVATGGWAYEKFNRRAQDWAIVGVAVAEGGTGVSLVNMGATPIRATGVEEAVASGASTADAAAVAADGCDPPTDNNADAGFRAHLARVLTERALEAAAG</sequence>
<reference evidence="5" key="1">
    <citation type="submission" date="2018-05" db="EMBL/GenBank/DDBJ databases">
        <authorList>
            <person name="Lanie J.A."/>
            <person name="Ng W.-L."/>
            <person name="Kazmierczak K.M."/>
            <person name="Andrzejewski T.M."/>
            <person name="Davidsen T.M."/>
            <person name="Wayne K.J."/>
            <person name="Tettelin H."/>
            <person name="Glass J.I."/>
            <person name="Rusch D."/>
            <person name="Podicherti R."/>
            <person name="Tsui H.-C.T."/>
            <person name="Winkler M.E."/>
        </authorList>
    </citation>
    <scope>NUCLEOTIDE SEQUENCE</scope>
</reference>
<dbReference type="AlphaFoldDB" id="A0A381RHX2"/>
<evidence type="ECO:0000256" key="3">
    <source>
        <dbReference type="ARBA" id="ARBA00023002"/>
    </source>
</evidence>
<dbReference type="InterPro" id="IPR036683">
    <property type="entry name" value="CO_DH_flav_C_dom_sf"/>
</dbReference>
<dbReference type="SMART" id="SM01092">
    <property type="entry name" value="CO_deh_flav_C"/>
    <property type="match status" value="1"/>
</dbReference>
<dbReference type="Gene3D" id="3.30.43.10">
    <property type="entry name" value="Uridine Diphospho-n-acetylenolpyruvylglucosamine Reductase, domain 2"/>
    <property type="match status" value="1"/>
</dbReference>
<dbReference type="Gene3D" id="3.30.465.10">
    <property type="match status" value="1"/>
</dbReference>
<feature type="domain" description="FAD-binding PCMH-type" evidence="4">
    <location>
        <begin position="1"/>
        <end position="172"/>
    </location>
</feature>
<dbReference type="Pfam" id="PF00941">
    <property type="entry name" value="FAD_binding_5"/>
    <property type="match status" value="1"/>
</dbReference>
<dbReference type="PROSITE" id="PS51387">
    <property type="entry name" value="FAD_PCMH"/>
    <property type="match status" value="1"/>
</dbReference>
<dbReference type="InterPro" id="IPR002346">
    <property type="entry name" value="Mopterin_DH_FAD-bd"/>
</dbReference>
<dbReference type="InterPro" id="IPR036318">
    <property type="entry name" value="FAD-bd_PCMH-like_sf"/>
</dbReference>
<organism evidence="5">
    <name type="scientific">marine metagenome</name>
    <dbReference type="NCBI Taxonomy" id="408172"/>
    <lineage>
        <taxon>unclassified sequences</taxon>
        <taxon>metagenomes</taxon>
        <taxon>ecological metagenomes</taxon>
    </lineage>
</organism>
<dbReference type="PANTHER" id="PTHR42659">
    <property type="entry name" value="XANTHINE DEHYDROGENASE SUBUNIT C-RELATED"/>
    <property type="match status" value="1"/>
</dbReference>
<dbReference type="Gene3D" id="3.30.390.50">
    <property type="entry name" value="CO dehydrogenase flavoprotein, C-terminal domain"/>
    <property type="match status" value="1"/>
</dbReference>
<name>A0A381RHX2_9ZZZZ</name>
<evidence type="ECO:0000256" key="2">
    <source>
        <dbReference type="ARBA" id="ARBA00022827"/>
    </source>
</evidence>
<protein>
    <recommendedName>
        <fullName evidence="4">FAD-binding PCMH-type domain-containing protein</fullName>
    </recommendedName>
</protein>